<dbReference type="GO" id="GO:0006641">
    <property type="term" value="P:triglyceride metabolic process"/>
    <property type="evidence" value="ECO:0007669"/>
    <property type="project" value="TreeGrafter"/>
</dbReference>
<dbReference type="SUPFAM" id="SSF53067">
    <property type="entry name" value="Actin-like ATPase domain"/>
    <property type="match status" value="2"/>
</dbReference>
<dbReference type="InterPro" id="IPR018484">
    <property type="entry name" value="FGGY_N"/>
</dbReference>
<dbReference type="PANTHER" id="PTHR10196">
    <property type="entry name" value="SUGAR KINASE"/>
    <property type="match status" value="1"/>
</dbReference>
<dbReference type="PIRSF" id="PIRSF000538">
    <property type="entry name" value="GlpK"/>
    <property type="match status" value="1"/>
</dbReference>
<keyword evidence="4 10" id="KW-0808">Transferase</keyword>
<dbReference type="InterPro" id="IPR018485">
    <property type="entry name" value="FGGY_C"/>
</dbReference>
<organism evidence="13">
    <name type="scientific">Blastobotrys adeninivorans</name>
    <name type="common">Yeast</name>
    <name type="synonym">Arxula adeninivorans</name>
    <dbReference type="NCBI Taxonomy" id="409370"/>
    <lineage>
        <taxon>Eukaryota</taxon>
        <taxon>Fungi</taxon>
        <taxon>Dikarya</taxon>
        <taxon>Ascomycota</taxon>
        <taxon>Saccharomycotina</taxon>
        <taxon>Dipodascomycetes</taxon>
        <taxon>Dipodascales</taxon>
        <taxon>Trichomonascaceae</taxon>
        <taxon>Blastobotrys</taxon>
    </lineage>
</organism>
<dbReference type="NCBIfam" id="TIGR01311">
    <property type="entry name" value="glycerol_kin"/>
    <property type="match status" value="1"/>
</dbReference>
<dbReference type="EC" id="2.7.1.30" evidence="3"/>
<dbReference type="FunFam" id="3.30.420.40:FF:000108">
    <property type="entry name" value="Glycerol kinase, glycosomal"/>
    <property type="match status" value="1"/>
</dbReference>
<dbReference type="AlphaFoldDB" id="A0A060T2M5"/>
<protein>
    <recommendedName>
        <fullName evidence="3">glycerol kinase</fullName>
        <ecNumber evidence="3">2.7.1.30</ecNumber>
    </recommendedName>
    <alternativeName>
        <fullName evidence="9">ATP:glycerol 3-phosphotransferase</fullName>
    </alternativeName>
</protein>
<evidence type="ECO:0000259" key="12">
    <source>
        <dbReference type="Pfam" id="PF02782"/>
    </source>
</evidence>
<evidence type="ECO:0000313" key="13">
    <source>
        <dbReference type="EMBL" id="CDP35054.1"/>
    </source>
</evidence>
<sequence>MEERLIAALDQGTTSTRVIVFTETGHAVASFQREMVTEAPEPGHVEQDPDLFENNAKECFSKCVEQLKEKGIDPSRVVTIGITNQRETTILFDRKTGKPVYNALVWSDARTADIAQTLKKKKGADRVQHLCGLPISTYFAGVKVRWLVDNVPEAKEVYERGDLAFATVDSWILYRLTGGNHVTDVTNASRSMFMNIEKLKYDDELIEFFGVEKLVLPEIRPSSGYFGDMKEGFPLAGTPIRGCIGDQSSALIGHFGFSQGDVKNTYGTGCFLLYNTGKECVRSENGLISTLLFQDEDKNTLYALEGSVAVAGSVIKWFKNNVGLIELSSQIGELAEQVEDNGGVSFVTAFSGLFAPYWNEHATGTIVGLTHFSEAGHLARAAIEAVCFQTRAILDTMVRESGTKFTQLRVDGGMTASDITMLTQANILGIDVVRPAMREPTALGAALTAGLAHGVWKNWEDAKKSMAHLSKATKFAPEWDAELREYEYARWTLAVEAASVYGDRLQELKEWGTQRAQK</sequence>
<dbReference type="FunFam" id="3.30.420.40:FF:000086">
    <property type="entry name" value="Glycerol kinase"/>
    <property type="match status" value="1"/>
</dbReference>
<dbReference type="GO" id="GO:0019563">
    <property type="term" value="P:glycerol catabolic process"/>
    <property type="evidence" value="ECO:0007669"/>
    <property type="project" value="UniProtKB-UniPathway"/>
</dbReference>
<keyword evidence="6 10" id="KW-0418">Kinase</keyword>
<comment type="pathway">
    <text evidence="1">Polyol metabolism; glycerol degradation via glycerol kinase pathway; sn-glycerol 3-phosphate from glycerol: step 1/1.</text>
</comment>
<feature type="domain" description="Carbohydrate kinase FGGY N-terminal" evidence="11">
    <location>
        <begin position="6"/>
        <end position="253"/>
    </location>
</feature>
<keyword evidence="8" id="KW-0067">ATP-binding</keyword>
<proteinExistence type="inferred from homology"/>
<dbReference type="PANTHER" id="PTHR10196:SF69">
    <property type="entry name" value="GLYCEROL KINASE"/>
    <property type="match status" value="1"/>
</dbReference>
<dbReference type="GO" id="GO:0005739">
    <property type="term" value="C:mitochondrion"/>
    <property type="evidence" value="ECO:0007669"/>
    <property type="project" value="TreeGrafter"/>
</dbReference>
<dbReference type="Pfam" id="PF00370">
    <property type="entry name" value="FGGY_N"/>
    <property type="match status" value="1"/>
</dbReference>
<evidence type="ECO:0000256" key="6">
    <source>
        <dbReference type="ARBA" id="ARBA00022777"/>
    </source>
</evidence>
<feature type="domain" description="Carbohydrate kinase FGGY C-terminal" evidence="12">
    <location>
        <begin position="263"/>
        <end position="452"/>
    </location>
</feature>
<dbReference type="InterPro" id="IPR005999">
    <property type="entry name" value="Glycerol_kin"/>
</dbReference>
<accession>A0A060T2M5</accession>
<evidence type="ECO:0000256" key="10">
    <source>
        <dbReference type="RuleBase" id="RU003733"/>
    </source>
</evidence>
<dbReference type="Pfam" id="PF02782">
    <property type="entry name" value="FGGY_C"/>
    <property type="match status" value="1"/>
</dbReference>
<gene>
    <name evidence="13" type="ORF">GNLVRS02_ARAD1C26576g</name>
</gene>
<dbReference type="Gene3D" id="3.30.420.40">
    <property type="match status" value="2"/>
</dbReference>
<evidence type="ECO:0000256" key="2">
    <source>
        <dbReference type="ARBA" id="ARBA00009156"/>
    </source>
</evidence>
<evidence type="ECO:0000256" key="7">
    <source>
        <dbReference type="ARBA" id="ARBA00022798"/>
    </source>
</evidence>
<evidence type="ECO:0000256" key="4">
    <source>
        <dbReference type="ARBA" id="ARBA00022679"/>
    </source>
</evidence>
<name>A0A060T2M5_BLAAD</name>
<dbReference type="PROSITE" id="PS00445">
    <property type="entry name" value="FGGY_KINASES_2"/>
    <property type="match status" value="1"/>
</dbReference>
<reference evidence="13" key="1">
    <citation type="submission" date="2014-02" db="EMBL/GenBank/DDBJ databases">
        <authorList>
            <person name="Genoscope - CEA"/>
        </authorList>
    </citation>
    <scope>NUCLEOTIDE SEQUENCE</scope>
    <source>
        <strain evidence="13">LS3</strain>
    </source>
</reference>
<reference evidence="13" key="2">
    <citation type="submission" date="2014-06" db="EMBL/GenBank/DDBJ databases">
        <title>The complete genome of Blastobotrys (Arxula) adeninivorans LS3 - a yeast of biotechnological interest.</title>
        <authorList>
            <person name="Kunze G."/>
            <person name="Gaillardin C."/>
            <person name="Czernicka M."/>
            <person name="Durrens P."/>
            <person name="Martin T."/>
            <person name="Boer E."/>
            <person name="Gabaldon T."/>
            <person name="Cruz J."/>
            <person name="Talla E."/>
            <person name="Marck C."/>
            <person name="Goffeau A."/>
            <person name="Barbe V."/>
            <person name="Baret P."/>
            <person name="Baronian K."/>
            <person name="Beier S."/>
            <person name="Bleykasten C."/>
            <person name="Bode R."/>
            <person name="Casaregola S."/>
            <person name="Despons L."/>
            <person name="Fairhead C."/>
            <person name="Giersberg M."/>
            <person name="Gierski P."/>
            <person name="Hahnel U."/>
            <person name="Hartmann A."/>
            <person name="Jankowska D."/>
            <person name="Jubin C."/>
            <person name="Jung P."/>
            <person name="Lafontaine I."/>
            <person name="Leh-Louis V."/>
            <person name="Lemaire M."/>
            <person name="Marcet-Houben M."/>
            <person name="Mascher M."/>
            <person name="Morel G."/>
            <person name="Richard G.-F."/>
            <person name="Riechen J."/>
            <person name="Sacerdot C."/>
            <person name="Sarkar A."/>
            <person name="Savel G."/>
            <person name="Schacherer J."/>
            <person name="Sherman D."/>
            <person name="Straub M.-L."/>
            <person name="Stein N."/>
            <person name="Thierry A."/>
            <person name="Trautwein-Schult A."/>
            <person name="Westhof E."/>
            <person name="Worch S."/>
            <person name="Dujon B."/>
            <person name="Souciet J.-L."/>
            <person name="Wincker P."/>
            <person name="Scholz U."/>
            <person name="Neuveglise N."/>
        </authorList>
    </citation>
    <scope>NUCLEOTIDE SEQUENCE</scope>
    <source>
        <strain evidence="13">LS3</strain>
    </source>
</reference>
<dbReference type="EMBL" id="HG937693">
    <property type="protein sequence ID" value="CDP35054.1"/>
    <property type="molecule type" value="Genomic_DNA"/>
</dbReference>
<dbReference type="PhylomeDB" id="A0A060T2M5"/>
<dbReference type="GO" id="GO:0004370">
    <property type="term" value="F:glycerol kinase activity"/>
    <property type="evidence" value="ECO:0007669"/>
    <property type="project" value="UniProtKB-EC"/>
</dbReference>
<dbReference type="GO" id="GO:0046167">
    <property type="term" value="P:glycerol-3-phosphate biosynthetic process"/>
    <property type="evidence" value="ECO:0007669"/>
    <property type="project" value="TreeGrafter"/>
</dbReference>
<dbReference type="NCBIfam" id="NF000756">
    <property type="entry name" value="PRK00047.1"/>
    <property type="match status" value="1"/>
</dbReference>
<dbReference type="GO" id="GO:0005524">
    <property type="term" value="F:ATP binding"/>
    <property type="evidence" value="ECO:0007669"/>
    <property type="project" value="UniProtKB-KW"/>
</dbReference>
<dbReference type="InterPro" id="IPR042018">
    <property type="entry name" value="GK1-3_metazoan-type"/>
</dbReference>
<dbReference type="InterPro" id="IPR018483">
    <property type="entry name" value="Carb_kinase_FGGY_CS"/>
</dbReference>
<evidence type="ECO:0000256" key="5">
    <source>
        <dbReference type="ARBA" id="ARBA00022741"/>
    </source>
</evidence>
<dbReference type="CDD" id="cd07792">
    <property type="entry name" value="ASKHA_NBD_FGGY_GK1-3-like"/>
    <property type="match status" value="1"/>
</dbReference>
<keyword evidence="5" id="KW-0547">Nucleotide-binding</keyword>
<comment type="similarity">
    <text evidence="2 10">Belongs to the FGGY kinase family.</text>
</comment>
<evidence type="ECO:0000256" key="8">
    <source>
        <dbReference type="ARBA" id="ARBA00022840"/>
    </source>
</evidence>
<evidence type="ECO:0000256" key="9">
    <source>
        <dbReference type="ARBA" id="ARBA00043149"/>
    </source>
</evidence>
<dbReference type="InterPro" id="IPR000577">
    <property type="entry name" value="Carb_kinase_FGGY"/>
</dbReference>
<dbReference type="UniPathway" id="UPA00618">
    <property type="reaction ID" value="UER00672"/>
</dbReference>
<evidence type="ECO:0000259" key="11">
    <source>
        <dbReference type="Pfam" id="PF00370"/>
    </source>
</evidence>
<dbReference type="InterPro" id="IPR043129">
    <property type="entry name" value="ATPase_NBD"/>
</dbReference>
<evidence type="ECO:0000256" key="3">
    <source>
        <dbReference type="ARBA" id="ARBA00012099"/>
    </source>
</evidence>
<evidence type="ECO:0000256" key="1">
    <source>
        <dbReference type="ARBA" id="ARBA00005190"/>
    </source>
</evidence>
<keyword evidence="7" id="KW-0319">Glycerol metabolism</keyword>